<gene>
    <name evidence="2" type="ORF">GPECTOR_116g349</name>
</gene>
<dbReference type="Proteomes" id="UP000075714">
    <property type="component" value="Unassembled WGS sequence"/>
</dbReference>
<evidence type="ECO:0000313" key="2">
    <source>
        <dbReference type="EMBL" id="KXZ42817.1"/>
    </source>
</evidence>
<dbReference type="EMBL" id="LSYV01000116">
    <property type="protein sequence ID" value="KXZ42817.1"/>
    <property type="molecule type" value="Genomic_DNA"/>
</dbReference>
<keyword evidence="3" id="KW-1185">Reference proteome</keyword>
<reference evidence="3" key="1">
    <citation type="journal article" date="2016" name="Nat. Commun.">
        <title>The Gonium pectorale genome demonstrates co-option of cell cycle regulation during the evolution of multicellularity.</title>
        <authorList>
            <person name="Hanschen E.R."/>
            <person name="Marriage T.N."/>
            <person name="Ferris P.J."/>
            <person name="Hamaji T."/>
            <person name="Toyoda A."/>
            <person name="Fujiyama A."/>
            <person name="Neme R."/>
            <person name="Noguchi H."/>
            <person name="Minakuchi Y."/>
            <person name="Suzuki M."/>
            <person name="Kawai-Toyooka H."/>
            <person name="Smith D.R."/>
            <person name="Sparks H."/>
            <person name="Anderson J."/>
            <person name="Bakaric R."/>
            <person name="Luria V."/>
            <person name="Karger A."/>
            <person name="Kirschner M.W."/>
            <person name="Durand P.M."/>
            <person name="Michod R.E."/>
            <person name="Nozaki H."/>
            <person name="Olson B.J."/>
        </authorList>
    </citation>
    <scope>NUCLEOTIDE SEQUENCE [LARGE SCALE GENOMIC DNA]</scope>
    <source>
        <strain evidence="3">NIES-2863</strain>
    </source>
</reference>
<protein>
    <submittedName>
        <fullName evidence="2">Uncharacterized protein</fullName>
    </submittedName>
</protein>
<dbReference type="AlphaFoldDB" id="A0A150FZ10"/>
<evidence type="ECO:0000313" key="3">
    <source>
        <dbReference type="Proteomes" id="UP000075714"/>
    </source>
</evidence>
<sequence length="80" mass="8273">MLGKRQMDQGDEDDSVPPAKKSPPPHHPASGAATALSLPLTGCTLQLVYPEARFTITITSSSPMTAASGSLAAAPADRRE</sequence>
<accession>A0A150FZ10</accession>
<comment type="caution">
    <text evidence="2">The sequence shown here is derived from an EMBL/GenBank/DDBJ whole genome shotgun (WGS) entry which is preliminary data.</text>
</comment>
<feature type="compositionally biased region" description="Low complexity" evidence="1">
    <location>
        <begin position="66"/>
        <end position="80"/>
    </location>
</feature>
<feature type="region of interest" description="Disordered" evidence="1">
    <location>
        <begin position="58"/>
        <end position="80"/>
    </location>
</feature>
<name>A0A150FZ10_GONPE</name>
<feature type="region of interest" description="Disordered" evidence="1">
    <location>
        <begin position="1"/>
        <end position="34"/>
    </location>
</feature>
<organism evidence="2 3">
    <name type="scientific">Gonium pectorale</name>
    <name type="common">Green alga</name>
    <dbReference type="NCBI Taxonomy" id="33097"/>
    <lineage>
        <taxon>Eukaryota</taxon>
        <taxon>Viridiplantae</taxon>
        <taxon>Chlorophyta</taxon>
        <taxon>core chlorophytes</taxon>
        <taxon>Chlorophyceae</taxon>
        <taxon>CS clade</taxon>
        <taxon>Chlamydomonadales</taxon>
        <taxon>Volvocaceae</taxon>
        <taxon>Gonium</taxon>
    </lineage>
</organism>
<proteinExistence type="predicted"/>
<evidence type="ECO:0000256" key="1">
    <source>
        <dbReference type="SAM" id="MobiDB-lite"/>
    </source>
</evidence>